<feature type="domain" description="Mis18" evidence="4">
    <location>
        <begin position="7"/>
        <end position="113"/>
    </location>
</feature>
<dbReference type="InterPro" id="IPR034752">
    <property type="entry name" value="Mis18"/>
</dbReference>
<dbReference type="Pfam" id="PF03226">
    <property type="entry name" value="Yippee-Mis18"/>
    <property type="match status" value="1"/>
</dbReference>
<protein>
    <submittedName>
        <fullName evidence="5">FAD/FMN-binding family oxidoreductase</fullName>
    </submittedName>
</protein>
<evidence type="ECO:0000256" key="2">
    <source>
        <dbReference type="ARBA" id="ARBA00022833"/>
    </source>
</evidence>
<organism evidence="5 6">
    <name type="scientific">Tetrahymena thermophila (strain SB210)</name>
    <dbReference type="NCBI Taxonomy" id="312017"/>
    <lineage>
        <taxon>Eukaryota</taxon>
        <taxon>Sar</taxon>
        <taxon>Alveolata</taxon>
        <taxon>Ciliophora</taxon>
        <taxon>Intramacronucleata</taxon>
        <taxon>Oligohymenophorea</taxon>
        <taxon>Hymenostomatida</taxon>
        <taxon>Tetrahymenina</taxon>
        <taxon>Tetrahymenidae</taxon>
        <taxon>Tetrahymena</taxon>
    </lineage>
</organism>
<evidence type="ECO:0000313" key="5">
    <source>
        <dbReference type="EMBL" id="EWS75521.1"/>
    </source>
</evidence>
<dbReference type="PROSITE" id="PS51793">
    <property type="entry name" value="MIS18"/>
    <property type="match status" value="1"/>
</dbReference>
<name>W7XJH3_TETTS</name>
<dbReference type="InParanoid" id="W7XJH3"/>
<evidence type="ECO:0000313" key="6">
    <source>
        <dbReference type="Proteomes" id="UP000009168"/>
    </source>
</evidence>
<keyword evidence="2" id="KW-0862">Zinc</keyword>
<sequence length="286" mass="33174">MQYQQTQGIIQCKKCLNFISITNKIQSIYVIDEIKFISLEGSISSVIKSEQKFISEQNQDNSNAVTELCVYEMFLCRNCKSEIGRMYIATTEAYDLIRMKFLLFEDCIQCQDAYSCEQLDLNQVFKENIVLSASKSALNHQLSSSNKKSINYLSREVVDQKQTNKARQSSQINIKNESESQNHEEIKESINNISQAVKTFEESLNSFDERIGNSETQLEYLSSKVIELLKISSEIKNQRTHQNQDYSQNKQDLNSTPYQRRNQFEIFTQSNHSRNPSYGYKSDKTN</sequence>
<dbReference type="InterPro" id="IPR004910">
    <property type="entry name" value="Yippee/Mis18/Cereblon"/>
</dbReference>
<evidence type="ECO:0000259" key="4">
    <source>
        <dbReference type="PROSITE" id="PS51793"/>
    </source>
</evidence>
<feature type="compositionally biased region" description="Basic and acidic residues" evidence="3">
    <location>
        <begin position="176"/>
        <end position="186"/>
    </location>
</feature>
<gene>
    <name evidence="5" type="ORF">TTHERM_000784319</name>
</gene>
<reference evidence="6" key="1">
    <citation type="journal article" date="2006" name="PLoS Biol.">
        <title>Macronuclear genome sequence of the ciliate Tetrahymena thermophila, a model eukaryote.</title>
        <authorList>
            <person name="Eisen J.A."/>
            <person name="Coyne R.S."/>
            <person name="Wu M."/>
            <person name="Wu D."/>
            <person name="Thiagarajan M."/>
            <person name="Wortman J.R."/>
            <person name="Badger J.H."/>
            <person name="Ren Q."/>
            <person name="Amedeo P."/>
            <person name="Jones K.M."/>
            <person name="Tallon L.J."/>
            <person name="Delcher A.L."/>
            <person name="Salzberg S.L."/>
            <person name="Silva J.C."/>
            <person name="Haas B.J."/>
            <person name="Majoros W.H."/>
            <person name="Farzad M."/>
            <person name="Carlton J.M."/>
            <person name="Smith R.K. Jr."/>
            <person name="Garg J."/>
            <person name="Pearlman R.E."/>
            <person name="Karrer K.M."/>
            <person name="Sun L."/>
            <person name="Manning G."/>
            <person name="Elde N.C."/>
            <person name="Turkewitz A.P."/>
            <person name="Asai D.J."/>
            <person name="Wilkes D.E."/>
            <person name="Wang Y."/>
            <person name="Cai H."/>
            <person name="Collins K."/>
            <person name="Stewart B.A."/>
            <person name="Lee S.R."/>
            <person name="Wilamowska K."/>
            <person name="Weinberg Z."/>
            <person name="Ruzzo W.L."/>
            <person name="Wloga D."/>
            <person name="Gaertig J."/>
            <person name="Frankel J."/>
            <person name="Tsao C.-C."/>
            <person name="Gorovsky M.A."/>
            <person name="Keeling P.J."/>
            <person name="Waller R.F."/>
            <person name="Patron N.J."/>
            <person name="Cherry J.M."/>
            <person name="Stover N.A."/>
            <person name="Krieger C.J."/>
            <person name="del Toro C."/>
            <person name="Ryder H.F."/>
            <person name="Williamson S.C."/>
            <person name="Barbeau R.A."/>
            <person name="Hamilton E.P."/>
            <person name="Orias E."/>
        </authorList>
    </citation>
    <scope>NUCLEOTIDE SEQUENCE [LARGE SCALE GENOMIC DNA]</scope>
    <source>
        <strain evidence="6">SB210</strain>
    </source>
</reference>
<feature type="region of interest" description="Disordered" evidence="3">
    <location>
        <begin position="266"/>
        <end position="286"/>
    </location>
</feature>
<dbReference type="Proteomes" id="UP000009168">
    <property type="component" value="Unassembled WGS sequence"/>
</dbReference>
<keyword evidence="6" id="KW-1185">Reference proteome</keyword>
<dbReference type="KEGG" id="tet:TTHERM_000784319"/>
<accession>W7XJH3</accession>
<dbReference type="EMBL" id="GG662770">
    <property type="protein sequence ID" value="EWS75521.1"/>
    <property type="molecule type" value="Genomic_DNA"/>
</dbReference>
<dbReference type="AlphaFoldDB" id="W7XJH3"/>
<feature type="compositionally biased region" description="Polar residues" evidence="3">
    <location>
        <begin position="161"/>
        <end position="175"/>
    </location>
</feature>
<feature type="region of interest" description="Disordered" evidence="3">
    <location>
        <begin position="161"/>
        <end position="186"/>
    </location>
</feature>
<keyword evidence="1" id="KW-0479">Metal-binding</keyword>
<dbReference type="GO" id="GO:0046872">
    <property type="term" value="F:metal ion binding"/>
    <property type="evidence" value="ECO:0007669"/>
    <property type="project" value="UniProtKB-KW"/>
</dbReference>
<evidence type="ECO:0000256" key="1">
    <source>
        <dbReference type="ARBA" id="ARBA00022723"/>
    </source>
</evidence>
<dbReference type="GeneID" id="24440654"/>
<feature type="compositionally biased region" description="Polar residues" evidence="3">
    <location>
        <begin position="266"/>
        <end position="276"/>
    </location>
</feature>
<dbReference type="RefSeq" id="XP_012651990.1">
    <property type="nucleotide sequence ID" value="XM_012796536.1"/>
</dbReference>
<proteinExistence type="predicted"/>
<evidence type="ECO:0000256" key="3">
    <source>
        <dbReference type="SAM" id="MobiDB-lite"/>
    </source>
</evidence>